<protein>
    <submittedName>
        <fullName evidence="3">Uncharacterized protein</fullName>
    </submittedName>
</protein>
<dbReference type="RefSeq" id="XP_016973179.2">
    <property type="nucleotide sequence ID" value="XM_017117690.2"/>
</dbReference>
<dbReference type="Gene3D" id="3.40.390.10">
    <property type="entry name" value="Collagenase (Catalytic Domain)"/>
    <property type="match status" value="1"/>
</dbReference>
<evidence type="ECO:0000256" key="2">
    <source>
        <dbReference type="SAM" id="SignalP"/>
    </source>
</evidence>
<dbReference type="EnsemblMetazoa" id="XM_017117690.2">
    <property type="protein sequence ID" value="XP_016973179.2"/>
    <property type="gene ID" value="LOC108040277"/>
</dbReference>
<dbReference type="Gene3D" id="1.10.1380.10">
    <property type="entry name" value="Neutral endopeptidase , domain2"/>
    <property type="match status" value="1"/>
</dbReference>
<feature type="signal peptide" evidence="2">
    <location>
        <begin position="1"/>
        <end position="26"/>
    </location>
</feature>
<accession>A0ABM5H1Q9</accession>
<dbReference type="Proteomes" id="UP001652680">
    <property type="component" value="Unassembled WGS sequence"/>
</dbReference>
<dbReference type="PROSITE" id="PS51885">
    <property type="entry name" value="NEPRILYSIN"/>
    <property type="match status" value="1"/>
</dbReference>
<dbReference type="SUPFAM" id="SSF55486">
    <property type="entry name" value="Metalloproteases ('zincins'), catalytic domain"/>
    <property type="match status" value="1"/>
</dbReference>
<keyword evidence="1" id="KW-0175">Coiled coil</keyword>
<evidence type="ECO:0000313" key="3">
    <source>
        <dbReference type="EnsemblMetazoa" id="XP_016973179.2"/>
    </source>
</evidence>
<sequence>MERRLRTITWLGCLFLLGISAETVMGENRVIFLNQNEVIMDHMLRIMDETANPCTNFKEYSKGSNNNGFTNEYSLSAYNNFNRTFHAVFEQLKNRAYGSGRLEENILKLYSACQVGQKQENRNNYLKVVRPDINLSWPQNTPRGSQWPKERFQCNYTVVIEKPTFFGYMGSQNWLHELGFTKSKAKFLNEEIRKLRNNLSNQNEDKPLKKRLTLLELESQYGVSLNKYLEVVFDRKFPPSFKLQIDDVNYLVRLNQLISNSDQEAVAVLLMERFTDFMTLMVNSDKLYHCGLIVRDLMEFASNLLFEEHILGDKKLGEYQFQVTKLFEALLKPFRKGLERNRLNLPTSQISDHLKTLNGITVNVGNMPKNEDHRRFVTSYYEDLDLESGDELTIVNLKMRVFETSRELGKLGKPVSNDPIPFRGDVKLVNFNTIVISYPALIEPYFMARGHDVFKFSKVALDVSYLLIIALLTGNCQDKTNLIKTLDDHNLFGNSQFPCDKDYMEWDVAQKYFRVVFNLVHDAYFLPGSGFDQSQPNFSDKSVEQLFFLFSAQTIPNSDFLTMMPTFSKTFNCSSVS</sequence>
<proteinExistence type="predicted"/>
<evidence type="ECO:0000313" key="4">
    <source>
        <dbReference type="Proteomes" id="UP001652680"/>
    </source>
</evidence>
<dbReference type="InterPro" id="IPR000718">
    <property type="entry name" value="Peptidase_M13"/>
</dbReference>
<feature type="coiled-coil region" evidence="1">
    <location>
        <begin position="178"/>
        <end position="205"/>
    </location>
</feature>
<dbReference type="GeneID" id="108040277"/>
<dbReference type="InterPro" id="IPR024079">
    <property type="entry name" value="MetalloPept_cat_dom_sf"/>
</dbReference>
<name>A0ABM5H1Q9_DRORH</name>
<dbReference type="InterPro" id="IPR042089">
    <property type="entry name" value="Peptidase_M13_dom_2"/>
</dbReference>
<reference evidence="3" key="2">
    <citation type="submission" date="2025-05" db="UniProtKB">
        <authorList>
            <consortium name="EnsemblMetazoa"/>
        </authorList>
    </citation>
    <scope>IDENTIFICATION</scope>
</reference>
<evidence type="ECO:0000256" key="1">
    <source>
        <dbReference type="SAM" id="Coils"/>
    </source>
</evidence>
<keyword evidence="4" id="KW-1185">Reference proteome</keyword>
<reference evidence="4" key="1">
    <citation type="journal article" date="2021" name="Elife">
        <title>Highly contiguous assemblies of 101 drosophilid genomes.</title>
        <authorList>
            <person name="Kim B.Y."/>
            <person name="Wang J.R."/>
            <person name="Miller D.E."/>
            <person name="Barmina O."/>
            <person name="Delaney E."/>
            <person name="Thompson A."/>
            <person name="Comeault A.A."/>
            <person name="Peede D."/>
            <person name="D'Agostino E.R."/>
            <person name="Pelaez J."/>
            <person name="Aguilar J.M."/>
            <person name="Haji D."/>
            <person name="Matsunaga T."/>
            <person name="Armstrong E.E."/>
            <person name="Zych M."/>
            <person name="Ogawa Y."/>
            <person name="Stamenkovic-Radak M."/>
            <person name="Jelic M."/>
            <person name="Veselinovic M.S."/>
            <person name="Tanaskovic M."/>
            <person name="Eric P."/>
            <person name="Gao J.J."/>
            <person name="Katoh T.K."/>
            <person name="Toda M.J."/>
            <person name="Watabe H."/>
            <person name="Watada M."/>
            <person name="Davis J.S."/>
            <person name="Moyle L.C."/>
            <person name="Manoli G."/>
            <person name="Bertolini E."/>
            <person name="Kostal V."/>
            <person name="Hawley R.S."/>
            <person name="Takahashi A."/>
            <person name="Jones C.D."/>
            <person name="Price D.K."/>
            <person name="Whiteman N."/>
            <person name="Kopp A."/>
            <person name="Matute D.R."/>
            <person name="Petrov D.A."/>
        </authorList>
    </citation>
    <scope>NUCLEOTIDE SEQUENCE [LARGE SCALE GENOMIC DNA]</scope>
</reference>
<feature type="chain" id="PRO_5045546647" evidence="2">
    <location>
        <begin position="27"/>
        <end position="577"/>
    </location>
</feature>
<keyword evidence="2" id="KW-0732">Signal</keyword>
<organism evidence="3 4">
    <name type="scientific">Drosophila rhopaloa</name>
    <name type="common">Fruit fly</name>
    <dbReference type="NCBI Taxonomy" id="1041015"/>
    <lineage>
        <taxon>Eukaryota</taxon>
        <taxon>Metazoa</taxon>
        <taxon>Ecdysozoa</taxon>
        <taxon>Arthropoda</taxon>
        <taxon>Hexapoda</taxon>
        <taxon>Insecta</taxon>
        <taxon>Pterygota</taxon>
        <taxon>Neoptera</taxon>
        <taxon>Endopterygota</taxon>
        <taxon>Diptera</taxon>
        <taxon>Brachycera</taxon>
        <taxon>Muscomorpha</taxon>
        <taxon>Ephydroidea</taxon>
        <taxon>Drosophilidae</taxon>
        <taxon>Drosophila</taxon>
        <taxon>Sophophora</taxon>
    </lineage>
</organism>